<dbReference type="PIRSF" id="PIRSF035170">
    <property type="entry name" value="HD_phosphohydro"/>
    <property type="match status" value="1"/>
</dbReference>
<organism evidence="2 3">
    <name type="scientific">Saccharothrix espanaensis (strain ATCC 51144 / DSM 44229 / JCM 9112 / NBRC 15066 / NRRL 15764)</name>
    <dbReference type="NCBI Taxonomy" id="1179773"/>
    <lineage>
        <taxon>Bacteria</taxon>
        <taxon>Bacillati</taxon>
        <taxon>Actinomycetota</taxon>
        <taxon>Actinomycetes</taxon>
        <taxon>Pseudonocardiales</taxon>
        <taxon>Pseudonocardiaceae</taxon>
        <taxon>Saccharothrix</taxon>
    </lineage>
</organism>
<dbReference type="KEGG" id="sesp:BN6_11450"/>
<dbReference type="Gene3D" id="1.10.3210.10">
    <property type="entry name" value="Hypothetical protein af1432"/>
    <property type="match status" value="1"/>
</dbReference>
<accession>K0JRQ7</accession>
<evidence type="ECO:0000259" key="1">
    <source>
        <dbReference type="Pfam" id="PF01966"/>
    </source>
</evidence>
<proteinExistence type="predicted"/>
<dbReference type="BioCyc" id="SESP1179773:BN6_RS05640-MONOMER"/>
<dbReference type="PATRIC" id="fig|1179773.3.peg.1149"/>
<keyword evidence="3" id="KW-1185">Reference proteome</keyword>
<dbReference type="Pfam" id="PF01966">
    <property type="entry name" value="HD"/>
    <property type="match status" value="1"/>
</dbReference>
<dbReference type="PANTHER" id="PTHR21174:SF0">
    <property type="entry name" value="HD PHOSPHOHYDROLASE FAMILY PROTEIN-RELATED"/>
    <property type="match status" value="1"/>
</dbReference>
<dbReference type="SUPFAM" id="SSF109604">
    <property type="entry name" value="HD-domain/PDEase-like"/>
    <property type="match status" value="1"/>
</dbReference>
<name>K0JRQ7_SACES</name>
<dbReference type="InterPro" id="IPR009218">
    <property type="entry name" value="HD_phosphohydro"/>
</dbReference>
<gene>
    <name evidence="2" type="ordered locus">BN6_11450</name>
</gene>
<dbReference type="eggNOG" id="COG4339">
    <property type="taxonomic scope" value="Bacteria"/>
</dbReference>
<reference evidence="2 3" key="1">
    <citation type="journal article" date="2012" name="BMC Genomics">
        <title>Complete genome sequence of Saccharothrix espanaensis DSM 44229T and comparison to the other completely sequenced Pseudonocardiaceae.</title>
        <authorList>
            <person name="Strobel T."/>
            <person name="Al-Dilaimi A."/>
            <person name="Blom J."/>
            <person name="Gessner A."/>
            <person name="Kalinowski J."/>
            <person name="Luzhetska M."/>
            <person name="Puhler A."/>
            <person name="Szczepanowski R."/>
            <person name="Bechthold A."/>
            <person name="Ruckert C."/>
        </authorList>
    </citation>
    <scope>NUCLEOTIDE SEQUENCE [LARGE SCALE GENOMIC DNA]</scope>
    <source>
        <strain evidence="3">ATCC 51144 / DSM 44229 / JCM 9112 / NBRC 15066 / NRRL 15764</strain>
    </source>
</reference>
<dbReference type="PANTHER" id="PTHR21174">
    <property type="match status" value="1"/>
</dbReference>
<sequence>MLAALWDKAVRVLGGRPGTAGDLAARYGEPHRGYHNADHVLAVVRDVELLAAHRSLADQAVLVLAALAHDVVYDGQPGDDERASAAWAVERLTEAGLNADPVTDRVAALVLATIDHEAGDELTALLMDADLAILGSDAQGYERYRQAVRREYAHVPDEAWRAGRAQVLRGLLARDPLYATPQARDRWEARAKANLAAELASLSDPR</sequence>
<dbReference type="AlphaFoldDB" id="K0JRQ7"/>
<dbReference type="EMBL" id="HE804045">
    <property type="protein sequence ID" value="CCH28471.1"/>
    <property type="molecule type" value="Genomic_DNA"/>
</dbReference>
<evidence type="ECO:0000313" key="3">
    <source>
        <dbReference type="Proteomes" id="UP000006281"/>
    </source>
</evidence>
<dbReference type="RefSeq" id="WP_015098584.1">
    <property type="nucleotide sequence ID" value="NC_019673.1"/>
</dbReference>
<protein>
    <recommendedName>
        <fullName evidence="1">HD domain-containing protein</fullName>
    </recommendedName>
</protein>
<feature type="domain" description="HD" evidence="1">
    <location>
        <begin position="37"/>
        <end position="129"/>
    </location>
</feature>
<dbReference type="InterPro" id="IPR006674">
    <property type="entry name" value="HD_domain"/>
</dbReference>
<dbReference type="HOGENOM" id="CLU_051795_1_1_11"/>
<evidence type="ECO:0000313" key="2">
    <source>
        <dbReference type="EMBL" id="CCH28471.1"/>
    </source>
</evidence>
<dbReference type="Proteomes" id="UP000006281">
    <property type="component" value="Chromosome"/>
</dbReference>